<proteinExistence type="predicted"/>
<organism evidence="1 2">
    <name type="scientific">Mangrovibacterium marinum</name>
    <dbReference type="NCBI Taxonomy" id="1639118"/>
    <lineage>
        <taxon>Bacteria</taxon>
        <taxon>Pseudomonadati</taxon>
        <taxon>Bacteroidota</taxon>
        <taxon>Bacteroidia</taxon>
        <taxon>Marinilabiliales</taxon>
        <taxon>Prolixibacteraceae</taxon>
        <taxon>Mangrovibacterium</taxon>
    </lineage>
</organism>
<evidence type="ECO:0000313" key="2">
    <source>
        <dbReference type="Proteomes" id="UP000243525"/>
    </source>
</evidence>
<accession>A0A2T5C1G7</accession>
<comment type="caution">
    <text evidence="1">The sequence shown here is derived from an EMBL/GenBank/DDBJ whole genome shotgun (WGS) entry which is preliminary data.</text>
</comment>
<name>A0A2T5C1G7_9BACT</name>
<sequence length="50" mass="5535">MEDVGNVGNVGFGEMVSRIRGFQSQGGDRISEFNSRHLFPMNPTNPMSSF</sequence>
<keyword evidence="2" id="KW-1185">Reference proteome</keyword>
<protein>
    <submittedName>
        <fullName evidence="1">Uncharacterized protein</fullName>
    </submittedName>
</protein>
<evidence type="ECO:0000313" key="1">
    <source>
        <dbReference type="EMBL" id="PTN08454.1"/>
    </source>
</evidence>
<gene>
    <name evidence="1" type="ORF">C8N47_10810</name>
</gene>
<reference evidence="1 2" key="1">
    <citation type="submission" date="2018-04" db="EMBL/GenBank/DDBJ databases">
        <title>Genomic Encyclopedia of Archaeal and Bacterial Type Strains, Phase II (KMG-II): from individual species to whole genera.</title>
        <authorList>
            <person name="Goeker M."/>
        </authorList>
    </citation>
    <scope>NUCLEOTIDE SEQUENCE [LARGE SCALE GENOMIC DNA]</scope>
    <source>
        <strain evidence="1 2">DSM 28823</strain>
    </source>
</reference>
<dbReference type="Proteomes" id="UP000243525">
    <property type="component" value="Unassembled WGS sequence"/>
</dbReference>
<dbReference type="EMBL" id="QAAD01000008">
    <property type="protein sequence ID" value="PTN08454.1"/>
    <property type="molecule type" value="Genomic_DNA"/>
</dbReference>
<dbReference type="AlphaFoldDB" id="A0A2T5C1G7"/>